<dbReference type="VEuPathDB" id="CryptoDB:Cvel_5980"/>
<feature type="region of interest" description="Disordered" evidence="1">
    <location>
        <begin position="218"/>
        <end position="238"/>
    </location>
</feature>
<evidence type="ECO:0000313" key="3">
    <source>
        <dbReference type="EMBL" id="CEM40558.1"/>
    </source>
</evidence>
<evidence type="ECO:0008006" key="4">
    <source>
        <dbReference type="Google" id="ProtNLM"/>
    </source>
</evidence>
<evidence type="ECO:0000256" key="1">
    <source>
        <dbReference type="SAM" id="MobiDB-lite"/>
    </source>
</evidence>
<dbReference type="AlphaFoldDB" id="A0A0G4H9U3"/>
<keyword evidence="2" id="KW-0732">Signal</keyword>
<proteinExistence type="predicted"/>
<gene>
    <name evidence="3" type="ORF">Cvel_5980</name>
</gene>
<name>A0A0G4H9U3_9ALVE</name>
<feature type="signal peptide" evidence="2">
    <location>
        <begin position="1"/>
        <end position="19"/>
    </location>
</feature>
<dbReference type="PhylomeDB" id="A0A0G4H9U3"/>
<dbReference type="EMBL" id="CDMZ01002061">
    <property type="protein sequence ID" value="CEM40558.1"/>
    <property type="molecule type" value="Genomic_DNA"/>
</dbReference>
<reference evidence="3" key="1">
    <citation type="submission" date="2014-11" db="EMBL/GenBank/DDBJ databases">
        <authorList>
            <person name="Otto D Thomas"/>
            <person name="Naeem Raeece"/>
        </authorList>
    </citation>
    <scope>NUCLEOTIDE SEQUENCE</scope>
</reference>
<evidence type="ECO:0000256" key="2">
    <source>
        <dbReference type="SAM" id="SignalP"/>
    </source>
</evidence>
<accession>A0A0G4H9U3</accession>
<protein>
    <recommendedName>
        <fullName evidence="4">P-type domain-containing protein</fullName>
    </recommendedName>
</protein>
<organism evidence="3">
    <name type="scientific">Chromera velia CCMP2878</name>
    <dbReference type="NCBI Taxonomy" id="1169474"/>
    <lineage>
        <taxon>Eukaryota</taxon>
        <taxon>Sar</taxon>
        <taxon>Alveolata</taxon>
        <taxon>Colpodellida</taxon>
        <taxon>Chromeraceae</taxon>
        <taxon>Chromera</taxon>
    </lineage>
</organism>
<sequence>MRVTAAAAAAALLSGFAESLPLGKNATGIKLGDFKLPDLDLGGKFDLDSLDFKMPDLDGIFDKDVKSTKGTCLAIQCPVPRVPVLNASDIRCPKGKASDECPVDTCCRWWVTPIPNPDLPGVTTGFFNIKTNTIGGWVTRFTSATPTIFAGSVTRSFEPSVIYNTTRDDVASQFDLTNDGKVIWHTDNPGLLSFLDDQLLLPAGDLVNGDPIDEIDDTRITQDGKFAQSRHSGRRRFR</sequence>
<feature type="chain" id="PRO_5005191740" description="P-type domain-containing protein" evidence="2">
    <location>
        <begin position="20"/>
        <end position="238"/>
    </location>
</feature>